<sequence>MVGPNSNGNLEGKNSMENELQLLLLRQQHSRNFGGVRESGDLNIINRSGSAPPTVEGALSSIGGLFRNPNFQQFSDNGNSSNAILTEDEIRSHLAYLSYYYSHENVNPRLPPPLLSREDWRVARRVQAGGSVLGGAEGWRRKNLTDEGGSSSLFTMQPGRAEDELIMLRNTASLTGELSSGFGVRRKSFADIVQEGLDRSASPSNHLAHSATTESTEASHTVKAPPGFSGVKKVQNPKPCSPNSFAPAIDPSLRRSIPSSKGLNGLSSGMSAVANATVSFSGLKLHCDDNLPLQRNVPNSHSQSLQQQLIEKSEAEKLAAMTNFSGIARNKRVVNDLAASTFDLNAHRNSLRAPPSNILQLQLNSSEFASQKDSKALQQVDCTGYVPGGYVYKQKMEALNSNLGSSLNGVRGNGRHSKSESKDLEKLYLETLLAQEEQQLQSSLLSNYGCLSDCYYGNHAFGTGIPCQGNKMANSSHLTIGSRSHMYQNAPLSQIPSVLSNSIEESAFSWHSKIVADMDGRFAPSLLDDLKKKNRSLELMDVVDHVVEFSTDQHGSRFIQQKLETASVEEKMKIFPEIISHAHSLMTDVFGNYVIQKFLEHGTESQRKELASQLIGHVLPLSLHMYGCRVIQKALEVIDVELQSQMVTELDGSVMKCVRDQNGNHVIQKCIECVPQDQIRFITASFFGHVVSLSTHPYGCRVIQRILEHCDDPATQQIIMNEILQAVCTLVLDQYGNYVVQHVLQHGKPHERSTIITKLTGQIVKMSRHKFASNVVEKCLVFASPEERQILVNEMLGLTDENEPLQAMMKDPFGNYVVQKVLETCDEQSRELILSRIRVHLNALKKYTYGKHIVSRVEKLIATGEKHIALLLNSSRGNPVLKN</sequence>
<accession>A0A1S3ZIN7</accession>
<protein>
    <submittedName>
        <fullName evidence="8">Pumilio homolog 4-like isoform X1</fullName>
    </submittedName>
</protein>
<proteinExistence type="predicted"/>
<evidence type="ECO:0000313" key="8">
    <source>
        <dbReference type="RefSeq" id="XP_016464254.2"/>
    </source>
</evidence>
<reference evidence="8" key="2">
    <citation type="submission" date="2025-08" db="UniProtKB">
        <authorList>
            <consortium name="RefSeq"/>
        </authorList>
    </citation>
    <scope>IDENTIFICATION</scope>
    <source>
        <tissue evidence="8">Leaf</tissue>
    </source>
</reference>
<dbReference type="PANTHER" id="PTHR12537">
    <property type="entry name" value="RNA BINDING PROTEIN PUMILIO-RELATED"/>
    <property type="match status" value="1"/>
</dbReference>
<dbReference type="KEGG" id="nta:107787228"/>
<dbReference type="InterPro" id="IPR033133">
    <property type="entry name" value="PUM-HD"/>
</dbReference>
<dbReference type="PROSITE" id="PS50303">
    <property type="entry name" value="PUM_HD"/>
    <property type="match status" value="1"/>
</dbReference>
<evidence type="ECO:0000256" key="2">
    <source>
        <dbReference type="ARBA" id="ARBA00022490"/>
    </source>
</evidence>
<dbReference type="SUPFAM" id="SSF48371">
    <property type="entry name" value="ARM repeat"/>
    <property type="match status" value="1"/>
</dbReference>
<dbReference type="GeneID" id="107787228"/>
<keyword evidence="7" id="KW-1185">Reference proteome</keyword>
<dbReference type="OrthoDB" id="668540at2759"/>
<dbReference type="Pfam" id="PF07990">
    <property type="entry name" value="NABP"/>
    <property type="match status" value="2"/>
</dbReference>
<evidence type="ECO:0000256" key="3">
    <source>
        <dbReference type="ARBA" id="ARBA00022737"/>
    </source>
</evidence>
<evidence type="ECO:0000256" key="6">
    <source>
        <dbReference type="ARBA" id="ARBA00055193"/>
    </source>
</evidence>
<dbReference type="SMR" id="A0A1S3ZIN7"/>
<dbReference type="InterPro" id="IPR033712">
    <property type="entry name" value="Pumilio_RNA-bd"/>
</dbReference>
<dbReference type="InterPro" id="IPR016024">
    <property type="entry name" value="ARM-type_fold"/>
</dbReference>
<dbReference type="InterPro" id="IPR001313">
    <property type="entry name" value="Pumilio_RNA-bd_rpt"/>
</dbReference>
<evidence type="ECO:0000256" key="5">
    <source>
        <dbReference type="ARBA" id="ARBA00022884"/>
    </source>
</evidence>
<comment type="subcellular location">
    <subcellularLocation>
        <location evidence="1">Cytoplasm</location>
    </subcellularLocation>
</comment>
<gene>
    <name evidence="8" type="primary">LOC107787228</name>
</gene>
<evidence type="ECO:0000313" key="7">
    <source>
        <dbReference type="Proteomes" id="UP000790787"/>
    </source>
</evidence>
<dbReference type="FunFam" id="1.25.10.10:FF:000004">
    <property type="entry name" value="Pumilio homolog 1 isoform 2"/>
    <property type="match status" value="1"/>
</dbReference>
<dbReference type="STRING" id="4097.A0A1S3ZIN7"/>
<dbReference type="RefSeq" id="XP_016464254.1">
    <property type="nucleotide sequence ID" value="XM_016608768.1"/>
</dbReference>
<dbReference type="PANTHER" id="PTHR12537:SF12">
    <property type="entry name" value="MATERNAL PROTEIN PUMILIO"/>
    <property type="match status" value="1"/>
</dbReference>
<comment type="function">
    <text evidence="6">Sequence-specific RNA-binding protein that regulates translation and mRNA stability by binding the 3'-UTR of target mRNAs. Binds the APUM-binding elements (APBEs) in the 3'-UTR mRNA sequence of CLV1, PNH, WUS and FAS2.</text>
</comment>
<dbReference type="GO" id="GO:0006417">
    <property type="term" value="P:regulation of translation"/>
    <property type="evidence" value="ECO:0007669"/>
    <property type="project" value="UniProtKB-KW"/>
</dbReference>
<dbReference type="InterPro" id="IPR011989">
    <property type="entry name" value="ARM-like"/>
</dbReference>
<dbReference type="InterPro" id="IPR012940">
    <property type="entry name" value="NABP"/>
</dbReference>
<dbReference type="AlphaFoldDB" id="A0A1S3ZIN7"/>
<evidence type="ECO:0000256" key="1">
    <source>
        <dbReference type="ARBA" id="ARBA00004496"/>
    </source>
</evidence>
<name>A0A1S3ZIN7_TOBAC</name>
<dbReference type="SMART" id="SM00025">
    <property type="entry name" value="Pumilio"/>
    <property type="match status" value="8"/>
</dbReference>
<dbReference type="GO" id="GO:0003729">
    <property type="term" value="F:mRNA binding"/>
    <property type="evidence" value="ECO:0000318"/>
    <property type="project" value="GO_Central"/>
</dbReference>
<reference evidence="7" key="1">
    <citation type="journal article" date="2014" name="Nat. Commun.">
        <title>The tobacco genome sequence and its comparison with those of tomato and potato.</title>
        <authorList>
            <person name="Sierro N."/>
            <person name="Battey J.N."/>
            <person name="Ouadi S."/>
            <person name="Bakaher N."/>
            <person name="Bovet L."/>
            <person name="Willig A."/>
            <person name="Goepfert S."/>
            <person name="Peitsch M.C."/>
            <person name="Ivanov N.V."/>
        </authorList>
    </citation>
    <scope>NUCLEOTIDE SEQUENCE [LARGE SCALE GENOMIC DNA]</scope>
</reference>
<keyword evidence="5" id="KW-0694">RNA-binding</keyword>
<dbReference type="Gene3D" id="1.25.10.10">
    <property type="entry name" value="Leucine-rich Repeat Variant"/>
    <property type="match status" value="1"/>
</dbReference>
<keyword evidence="3" id="KW-0677">Repeat</keyword>
<dbReference type="Pfam" id="PF00806">
    <property type="entry name" value="PUF"/>
    <property type="match status" value="8"/>
</dbReference>
<dbReference type="Proteomes" id="UP000790787">
    <property type="component" value="Chromosome 6"/>
</dbReference>
<keyword evidence="2" id="KW-0963">Cytoplasm</keyword>
<organism evidence="7 8">
    <name type="scientific">Nicotiana tabacum</name>
    <name type="common">Common tobacco</name>
    <dbReference type="NCBI Taxonomy" id="4097"/>
    <lineage>
        <taxon>Eukaryota</taxon>
        <taxon>Viridiplantae</taxon>
        <taxon>Streptophyta</taxon>
        <taxon>Embryophyta</taxon>
        <taxon>Tracheophyta</taxon>
        <taxon>Spermatophyta</taxon>
        <taxon>Magnoliopsida</taxon>
        <taxon>eudicotyledons</taxon>
        <taxon>Gunneridae</taxon>
        <taxon>Pentapetalae</taxon>
        <taxon>asterids</taxon>
        <taxon>lamiids</taxon>
        <taxon>Solanales</taxon>
        <taxon>Solanaceae</taxon>
        <taxon>Nicotianoideae</taxon>
        <taxon>Nicotianeae</taxon>
        <taxon>Nicotiana</taxon>
    </lineage>
</organism>
<dbReference type="GO" id="GO:0010608">
    <property type="term" value="P:post-transcriptional regulation of gene expression"/>
    <property type="evidence" value="ECO:0000318"/>
    <property type="project" value="GO_Central"/>
</dbReference>
<evidence type="ECO:0000256" key="4">
    <source>
        <dbReference type="ARBA" id="ARBA00022845"/>
    </source>
</evidence>
<dbReference type="RefSeq" id="XP_016464254.2">
    <property type="nucleotide sequence ID" value="XM_016608768.2"/>
</dbReference>
<dbReference type="PaxDb" id="4097-A0A1S3ZIN7"/>
<dbReference type="CDD" id="cd07920">
    <property type="entry name" value="Pumilio"/>
    <property type="match status" value="1"/>
</dbReference>
<dbReference type="PROSITE" id="PS50302">
    <property type="entry name" value="PUM"/>
    <property type="match status" value="8"/>
</dbReference>
<dbReference type="GO" id="GO:0005737">
    <property type="term" value="C:cytoplasm"/>
    <property type="evidence" value="ECO:0000318"/>
    <property type="project" value="GO_Central"/>
</dbReference>
<keyword evidence="4" id="KW-0810">Translation regulation</keyword>